<dbReference type="EMBL" id="CAXAMM010030001">
    <property type="protein sequence ID" value="CAK9065726.1"/>
    <property type="molecule type" value="Genomic_DNA"/>
</dbReference>
<sequence length="349" mass="38703">MPRPERKRQYAALRRAIMSSANPALLAKFQLCNDTERWSMLKEWLIGNGKLDSITVEEKFVQFVEQFRSDKYVTVTKMQLYRIYGKSKEAKEFIAEILKGQVGVPHPQAPNCESARMFKVLKEIAENTSTGSRTMTEITVGGRVRSAAMKELVAKQLGAALNQLESQPLMDLKTGAIKSKKPKPVKEKTAEQLALKEAKTLCNKFKTLGDSLQSCMTELAEYNVRNSGELVPGFAFTVRAVFHQPKFLRTPATRPHAKARVLEKHLVTFEKELPEIAEKGALALSAVTDADQLNAFVDARKPVLKVIQDDIRDAKRRISLAKGPKPKKAKDLGEGGSGGSGSEDICLSD</sequence>
<evidence type="ECO:0000256" key="1">
    <source>
        <dbReference type="SAM" id="MobiDB-lite"/>
    </source>
</evidence>
<comment type="caution">
    <text evidence="2">The sequence shown here is derived from an EMBL/GenBank/DDBJ whole genome shotgun (WGS) entry which is preliminary data.</text>
</comment>
<gene>
    <name evidence="2" type="ORF">SCF082_LOCUS33574</name>
</gene>
<accession>A0ABP0NPL8</accession>
<feature type="region of interest" description="Disordered" evidence="1">
    <location>
        <begin position="317"/>
        <end position="349"/>
    </location>
</feature>
<organism evidence="2 3">
    <name type="scientific">Durusdinium trenchii</name>
    <dbReference type="NCBI Taxonomy" id="1381693"/>
    <lineage>
        <taxon>Eukaryota</taxon>
        <taxon>Sar</taxon>
        <taxon>Alveolata</taxon>
        <taxon>Dinophyceae</taxon>
        <taxon>Suessiales</taxon>
        <taxon>Symbiodiniaceae</taxon>
        <taxon>Durusdinium</taxon>
    </lineage>
</organism>
<proteinExistence type="predicted"/>
<protein>
    <submittedName>
        <fullName evidence="2">UBA domain-containing protein</fullName>
    </submittedName>
</protein>
<keyword evidence="3" id="KW-1185">Reference proteome</keyword>
<evidence type="ECO:0000313" key="3">
    <source>
        <dbReference type="Proteomes" id="UP001642464"/>
    </source>
</evidence>
<dbReference type="Proteomes" id="UP001642464">
    <property type="component" value="Unassembled WGS sequence"/>
</dbReference>
<evidence type="ECO:0000313" key="2">
    <source>
        <dbReference type="EMBL" id="CAK9065726.1"/>
    </source>
</evidence>
<reference evidence="2 3" key="1">
    <citation type="submission" date="2024-02" db="EMBL/GenBank/DDBJ databases">
        <authorList>
            <person name="Chen Y."/>
            <person name="Shah S."/>
            <person name="Dougan E. K."/>
            <person name="Thang M."/>
            <person name="Chan C."/>
        </authorList>
    </citation>
    <scope>NUCLEOTIDE SEQUENCE [LARGE SCALE GENOMIC DNA]</scope>
</reference>
<name>A0ABP0NPL8_9DINO</name>
<feature type="compositionally biased region" description="Basic residues" evidence="1">
    <location>
        <begin position="317"/>
        <end position="328"/>
    </location>
</feature>